<sequence>MHLSSPLQALPLDVIEYIVGHVAGSSRLQFDGVTNGTKEQANLLRPLLSVSHCFRAVVISHFCQTHTLFLDSVSACVWDVRAAWFQCFRHGKLPMHLHAKTLHIEVGESHIYNGLALGALLRKPYADYTFPKARLLRFKFDSSRGLRQPADGKTTLPEIEANITAFAGRIKHMAPMVQKVCLEPIHNHSTHSRIPSQHFDSLVAQICQSVGNVELLYLSRLVCVEPFLSGLCQLEFRDGVGSNAELAVQLAQHNATTLQRLELHMQGNDDVHGLIQDAEGGYVEYSCLHTLKLVDKSIVDLSRRPVFPNAQPFPFLRSLSLAPASPFGDDTPFRGNSATLERLNLYLSTAMVHMLKKNEVFGCIKHPKLQFVKLEWNSVHAESRFIEDLTFIRFGLTIGSNVVAREVSCNLPAHGLDYMLSPFENHKCIEVIELPQTGLSILEVISLVKALPLFRHLHSKVRPGYVLPSGISRHKLPAYMIETYSPIGQRFRCWRINTDPDLSFEITVQWALLLALVCPNIDYVAVSPNARELFMAHMKEMIATNGFRQHATQLRRLLFGGWSNTIPNVNSSIDKSANLVLK</sequence>
<dbReference type="OrthoDB" id="5529877at2759"/>
<protein>
    <submittedName>
        <fullName evidence="1">Uncharacterized protein</fullName>
    </submittedName>
</protein>
<dbReference type="Proteomes" id="UP001151516">
    <property type="component" value="Unassembled WGS sequence"/>
</dbReference>
<evidence type="ECO:0000313" key="1">
    <source>
        <dbReference type="EMBL" id="KAJ2684235.1"/>
    </source>
</evidence>
<reference evidence="1" key="1">
    <citation type="submission" date="2022-07" db="EMBL/GenBank/DDBJ databases">
        <title>Phylogenomic reconstructions and comparative analyses of Kickxellomycotina fungi.</title>
        <authorList>
            <person name="Reynolds N.K."/>
            <person name="Stajich J.E."/>
            <person name="Barry K."/>
            <person name="Grigoriev I.V."/>
            <person name="Crous P."/>
            <person name="Smith M.E."/>
        </authorList>
    </citation>
    <scope>NUCLEOTIDE SEQUENCE</scope>
    <source>
        <strain evidence="1">CBS 109367</strain>
    </source>
</reference>
<comment type="caution">
    <text evidence="1">The sequence shown here is derived from an EMBL/GenBank/DDBJ whole genome shotgun (WGS) entry which is preliminary data.</text>
</comment>
<dbReference type="EMBL" id="JANBTX010000224">
    <property type="protein sequence ID" value="KAJ2684235.1"/>
    <property type="molecule type" value="Genomic_DNA"/>
</dbReference>
<dbReference type="AlphaFoldDB" id="A0A9W8L255"/>
<name>A0A9W8L255_9FUNG</name>
<organism evidence="1 2">
    <name type="scientific">Coemansia spiralis</name>
    <dbReference type="NCBI Taxonomy" id="417178"/>
    <lineage>
        <taxon>Eukaryota</taxon>
        <taxon>Fungi</taxon>
        <taxon>Fungi incertae sedis</taxon>
        <taxon>Zoopagomycota</taxon>
        <taxon>Kickxellomycotina</taxon>
        <taxon>Kickxellomycetes</taxon>
        <taxon>Kickxellales</taxon>
        <taxon>Kickxellaceae</taxon>
        <taxon>Coemansia</taxon>
    </lineage>
</organism>
<proteinExistence type="predicted"/>
<evidence type="ECO:0000313" key="2">
    <source>
        <dbReference type="Proteomes" id="UP001151516"/>
    </source>
</evidence>
<keyword evidence="2" id="KW-1185">Reference proteome</keyword>
<gene>
    <name evidence="1" type="ORF">IWW39_005027</name>
</gene>
<accession>A0A9W8L255</accession>